<keyword evidence="2" id="KW-0812">Transmembrane</keyword>
<keyword evidence="2" id="KW-0472">Membrane</keyword>
<proteinExistence type="predicted"/>
<dbReference type="PANTHER" id="PTHR16861">
    <property type="entry name" value="GLYCOPROTEIN 38"/>
    <property type="match status" value="1"/>
</dbReference>
<dbReference type="Proteomes" id="UP000054166">
    <property type="component" value="Unassembled WGS sequence"/>
</dbReference>
<sequence>MSLKVLTIFGIAAKLIQVAVLPVAQAQTSLATCLPEFGWMNNSLHQSPCVVGAYMLGVCNSGEFTVLPLAPSHHYTGPTAGQANPCQCSTVVYSLISACGACQNRTVEAWSAWQTNCSVVYPQQFPGTIPSVTRVPAWAYLDVVKSDAFNATAAKADRSAPESTGAGPKPTGSFSTTTTSSPTPTPSISGGNDSGTNGSNTTGGDSSSATTSKKSPAGAIAGAVIGVLGGLAIIATLVFFFIRRRRAKTAPSATYAYNAHSDAALNASPPMSQHSHNPLPRLYDPSDPSTFPKTPAGPTVQTANIASPQQYQSNQYSGFPEL</sequence>
<evidence type="ECO:0000256" key="1">
    <source>
        <dbReference type="SAM" id="MobiDB-lite"/>
    </source>
</evidence>
<dbReference type="OrthoDB" id="2576311at2759"/>
<dbReference type="InParanoid" id="A0A0C3BL80"/>
<feature type="region of interest" description="Disordered" evidence="1">
    <location>
        <begin position="155"/>
        <end position="215"/>
    </location>
</feature>
<dbReference type="PANTHER" id="PTHR16861:SF4">
    <property type="entry name" value="SH3 DOMAIN PROTEIN (AFU_ORTHOLOGUE AFUA_1G13610)"/>
    <property type="match status" value="1"/>
</dbReference>
<evidence type="ECO:0008006" key="6">
    <source>
        <dbReference type="Google" id="ProtNLM"/>
    </source>
</evidence>
<accession>A0A0C3BL80</accession>
<dbReference type="HOGENOM" id="CLU_053888_2_0_1"/>
<feature type="chain" id="PRO_5002161989" description="Mid2 domain-containing protein" evidence="3">
    <location>
        <begin position="27"/>
        <end position="322"/>
    </location>
</feature>
<evidence type="ECO:0000256" key="2">
    <source>
        <dbReference type="SAM" id="Phobius"/>
    </source>
</evidence>
<dbReference type="STRING" id="765440.A0A0C3BL80"/>
<dbReference type="EMBL" id="KN832980">
    <property type="protein sequence ID" value="KIM87188.1"/>
    <property type="molecule type" value="Genomic_DNA"/>
</dbReference>
<feature type="signal peptide" evidence="3">
    <location>
        <begin position="1"/>
        <end position="26"/>
    </location>
</feature>
<reference evidence="4 5" key="1">
    <citation type="submission" date="2014-04" db="EMBL/GenBank/DDBJ databases">
        <authorList>
            <consortium name="DOE Joint Genome Institute"/>
            <person name="Kuo A."/>
            <person name="Tarkka M."/>
            <person name="Buscot F."/>
            <person name="Kohler A."/>
            <person name="Nagy L.G."/>
            <person name="Floudas D."/>
            <person name="Copeland A."/>
            <person name="Barry K.W."/>
            <person name="Cichocki N."/>
            <person name="Veneault-Fourrey C."/>
            <person name="LaButti K."/>
            <person name="Lindquist E.A."/>
            <person name="Lipzen A."/>
            <person name="Lundell T."/>
            <person name="Morin E."/>
            <person name="Murat C."/>
            <person name="Sun H."/>
            <person name="Tunlid A."/>
            <person name="Henrissat B."/>
            <person name="Grigoriev I.V."/>
            <person name="Hibbett D.S."/>
            <person name="Martin F."/>
            <person name="Nordberg H.P."/>
            <person name="Cantor M.N."/>
            <person name="Hua S.X."/>
        </authorList>
    </citation>
    <scope>NUCLEOTIDE SEQUENCE [LARGE SCALE GENOMIC DNA]</scope>
    <source>
        <strain evidence="4 5">F 1598</strain>
    </source>
</reference>
<feature type="compositionally biased region" description="Polar residues" evidence="1">
    <location>
        <begin position="299"/>
        <end position="322"/>
    </location>
</feature>
<organism evidence="4 5">
    <name type="scientific">Piloderma croceum (strain F 1598)</name>
    <dbReference type="NCBI Taxonomy" id="765440"/>
    <lineage>
        <taxon>Eukaryota</taxon>
        <taxon>Fungi</taxon>
        <taxon>Dikarya</taxon>
        <taxon>Basidiomycota</taxon>
        <taxon>Agaricomycotina</taxon>
        <taxon>Agaricomycetes</taxon>
        <taxon>Agaricomycetidae</taxon>
        <taxon>Atheliales</taxon>
        <taxon>Atheliaceae</taxon>
        <taxon>Piloderma</taxon>
    </lineage>
</organism>
<evidence type="ECO:0000313" key="5">
    <source>
        <dbReference type="Proteomes" id="UP000054166"/>
    </source>
</evidence>
<feature type="transmembrane region" description="Helical" evidence="2">
    <location>
        <begin position="217"/>
        <end position="242"/>
    </location>
</feature>
<dbReference type="AlphaFoldDB" id="A0A0C3BL80"/>
<keyword evidence="3" id="KW-0732">Signal</keyword>
<keyword evidence="2" id="KW-1133">Transmembrane helix</keyword>
<feature type="compositionally biased region" description="Low complexity" evidence="1">
    <location>
        <begin position="167"/>
        <end position="215"/>
    </location>
</feature>
<name>A0A0C3BL80_PILCF</name>
<evidence type="ECO:0000313" key="4">
    <source>
        <dbReference type="EMBL" id="KIM87188.1"/>
    </source>
</evidence>
<gene>
    <name evidence="4" type="ORF">PILCRDRAFT_815663</name>
</gene>
<keyword evidence="5" id="KW-1185">Reference proteome</keyword>
<protein>
    <recommendedName>
        <fullName evidence="6">Mid2 domain-containing protein</fullName>
    </recommendedName>
</protein>
<evidence type="ECO:0000256" key="3">
    <source>
        <dbReference type="SAM" id="SignalP"/>
    </source>
</evidence>
<reference evidence="5" key="2">
    <citation type="submission" date="2015-01" db="EMBL/GenBank/DDBJ databases">
        <title>Evolutionary Origins and Diversification of the Mycorrhizal Mutualists.</title>
        <authorList>
            <consortium name="DOE Joint Genome Institute"/>
            <consortium name="Mycorrhizal Genomics Consortium"/>
            <person name="Kohler A."/>
            <person name="Kuo A."/>
            <person name="Nagy L.G."/>
            <person name="Floudas D."/>
            <person name="Copeland A."/>
            <person name="Barry K.W."/>
            <person name="Cichocki N."/>
            <person name="Veneault-Fourrey C."/>
            <person name="LaButti K."/>
            <person name="Lindquist E.A."/>
            <person name="Lipzen A."/>
            <person name="Lundell T."/>
            <person name="Morin E."/>
            <person name="Murat C."/>
            <person name="Riley R."/>
            <person name="Ohm R."/>
            <person name="Sun H."/>
            <person name="Tunlid A."/>
            <person name="Henrissat B."/>
            <person name="Grigoriev I.V."/>
            <person name="Hibbett D.S."/>
            <person name="Martin F."/>
        </authorList>
    </citation>
    <scope>NUCLEOTIDE SEQUENCE [LARGE SCALE GENOMIC DNA]</scope>
    <source>
        <strain evidence="5">F 1598</strain>
    </source>
</reference>
<dbReference type="CDD" id="cd12087">
    <property type="entry name" value="TM_EGFR-like"/>
    <property type="match status" value="1"/>
</dbReference>
<feature type="region of interest" description="Disordered" evidence="1">
    <location>
        <begin position="266"/>
        <end position="322"/>
    </location>
</feature>